<evidence type="ECO:0000313" key="7">
    <source>
        <dbReference type="Proteomes" id="UP000287651"/>
    </source>
</evidence>
<dbReference type="InterPro" id="IPR011004">
    <property type="entry name" value="Trimer_LpxA-like_sf"/>
</dbReference>
<dbReference type="EMBL" id="AMZH03012773">
    <property type="protein sequence ID" value="RRT50420.1"/>
    <property type="molecule type" value="Genomic_DNA"/>
</dbReference>
<dbReference type="Gene3D" id="2.160.10.10">
    <property type="entry name" value="Hexapeptide repeat proteins"/>
    <property type="match status" value="1"/>
</dbReference>
<keyword evidence="5" id="KW-0012">Acyltransferase</keyword>
<gene>
    <name evidence="6" type="ORF">B296_00051746</name>
</gene>
<dbReference type="GO" id="GO:0016020">
    <property type="term" value="C:membrane"/>
    <property type="evidence" value="ECO:0007669"/>
    <property type="project" value="GOC"/>
</dbReference>
<proteinExistence type="predicted"/>
<dbReference type="GO" id="GO:0016410">
    <property type="term" value="F:N-acyltransferase activity"/>
    <property type="evidence" value="ECO:0007669"/>
    <property type="project" value="InterPro"/>
</dbReference>
<feature type="non-terminal residue" evidence="6">
    <location>
        <position position="1"/>
    </location>
</feature>
<evidence type="ECO:0000256" key="4">
    <source>
        <dbReference type="ARBA" id="ARBA00023098"/>
    </source>
</evidence>
<dbReference type="Proteomes" id="UP000287651">
    <property type="component" value="Unassembled WGS sequence"/>
</dbReference>
<evidence type="ECO:0008006" key="8">
    <source>
        <dbReference type="Google" id="ProtNLM"/>
    </source>
</evidence>
<evidence type="ECO:0000256" key="3">
    <source>
        <dbReference type="ARBA" id="ARBA00022679"/>
    </source>
</evidence>
<dbReference type="InterPro" id="IPR007691">
    <property type="entry name" value="LpxD"/>
</dbReference>
<sequence length="159" mass="17075">PPGSHLGGAGFWVFRAAPSTSLLWFEALEPWRSVSSQEAEALWFSSPSTVPVFATFQMVPLISPVRLRLICSAISRLFSFFSRSTVLESDEQTVEDASAFVRWKNGGGLFHRSARIDPTAVVEVGAVVHPDSVLGSDVRIGSGTVVGPSVSIRQSTKVG</sequence>
<keyword evidence="2" id="KW-0441">Lipid A biosynthesis</keyword>
<name>A0A426YFI0_ENSVE</name>
<evidence type="ECO:0000256" key="5">
    <source>
        <dbReference type="ARBA" id="ARBA00023315"/>
    </source>
</evidence>
<keyword evidence="4" id="KW-0443">Lipid metabolism</keyword>
<evidence type="ECO:0000313" key="6">
    <source>
        <dbReference type="EMBL" id="RRT50420.1"/>
    </source>
</evidence>
<evidence type="ECO:0000256" key="1">
    <source>
        <dbReference type="ARBA" id="ARBA00022516"/>
    </source>
</evidence>
<keyword evidence="1" id="KW-0444">Lipid biosynthesis</keyword>
<dbReference type="PANTHER" id="PTHR43378">
    <property type="entry name" value="UDP-3-O-ACYLGLUCOSAMINE N-ACYLTRANSFERASE"/>
    <property type="match status" value="1"/>
</dbReference>
<accession>A0A426YFI0</accession>
<keyword evidence="3" id="KW-0808">Transferase</keyword>
<dbReference type="AlphaFoldDB" id="A0A426YFI0"/>
<dbReference type="SUPFAM" id="SSF51161">
    <property type="entry name" value="Trimeric LpxA-like enzymes"/>
    <property type="match status" value="1"/>
</dbReference>
<reference evidence="6 7" key="1">
    <citation type="journal article" date="2014" name="Agronomy (Basel)">
        <title>A Draft Genome Sequence for Ensete ventricosum, the Drought-Tolerant Tree Against Hunger.</title>
        <authorList>
            <person name="Harrison J."/>
            <person name="Moore K.A."/>
            <person name="Paszkiewicz K."/>
            <person name="Jones T."/>
            <person name="Grant M."/>
            <person name="Ambacheew D."/>
            <person name="Muzemil S."/>
            <person name="Studholme D.J."/>
        </authorList>
    </citation>
    <scope>NUCLEOTIDE SEQUENCE [LARGE SCALE GENOMIC DNA]</scope>
</reference>
<evidence type="ECO:0000256" key="2">
    <source>
        <dbReference type="ARBA" id="ARBA00022556"/>
    </source>
</evidence>
<dbReference type="PANTHER" id="PTHR43378:SF2">
    <property type="entry name" value="UDP-3-O-ACYLGLUCOSAMINE N-ACYLTRANSFERASE 1, MITOCHONDRIAL-RELATED"/>
    <property type="match status" value="1"/>
</dbReference>
<protein>
    <recommendedName>
        <fullName evidence="8">UDP-3-O-[3-hydroxymyristoyl] glucosamine N-acyltransferase non-repeat region domain-containing protein</fullName>
    </recommendedName>
</protein>
<comment type="caution">
    <text evidence="6">The sequence shown here is derived from an EMBL/GenBank/DDBJ whole genome shotgun (WGS) entry which is preliminary data.</text>
</comment>
<dbReference type="GO" id="GO:0009245">
    <property type="term" value="P:lipid A biosynthetic process"/>
    <property type="evidence" value="ECO:0007669"/>
    <property type="project" value="UniProtKB-KW"/>
</dbReference>
<organism evidence="6 7">
    <name type="scientific">Ensete ventricosum</name>
    <name type="common">Abyssinian banana</name>
    <name type="synonym">Musa ensete</name>
    <dbReference type="NCBI Taxonomy" id="4639"/>
    <lineage>
        <taxon>Eukaryota</taxon>
        <taxon>Viridiplantae</taxon>
        <taxon>Streptophyta</taxon>
        <taxon>Embryophyta</taxon>
        <taxon>Tracheophyta</taxon>
        <taxon>Spermatophyta</taxon>
        <taxon>Magnoliopsida</taxon>
        <taxon>Liliopsida</taxon>
        <taxon>Zingiberales</taxon>
        <taxon>Musaceae</taxon>
        <taxon>Ensete</taxon>
    </lineage>
</organism>